<dbReference type="EMBL" id="AWGB01000064">
    <property type="protein sequence ID" value="ESQ84245.1"/>
    <property type="molecule type" value="Genomic_DNA"/>
</dbReference>
<dbReference type="Gene3D" id="3.55.50.30">
    <property type="match status" value="1"/>
</dbReference>
<dbReference type="Pfam" id="PF04773">
    <property type="entry name" value="FecR"/>
    <property type="match status" value="1"/>
</dbReference>
<feature type="transmembrane region" description="Helical" evidence="1">
    <location>
        <begin position="53"/>
        <end position="73"/>
    </location>
</feature>
<dbReference type="PATRIC" id="fig|1121022.4.peg.4032"/>
<evidence type="ECO:0000256" key="1">
    <source>
        <dbReference type="SAM" id="Phobius"/>
    </source>
</evidence>
<proteinExistence type="predicted"/>
<dbReference type="STRING" id="1121022.GCA_000376105_03983"/>
<dbReference type="eggNOG" id="COG3712">
    <property type="taxonomic scope" value="Bacteria"/>
</dbReference>
<keyword evidence="1" id="KW-1133">Transmembrane helix</keyword>
<keyword evidence="4" id="KW-1185">Reference proteome</keyword>
<evidence type="ECO:0000313" key="3">
    <source>
        <dbReference type="EMBL" id="ESQ84245.1"/>
    </source>
</evidence>
<protein>
    <recommendedName>
        <fullName evidence="2">FecR protein domain-containing protein</fullName>
    </recommendedName>
</protein>
<dbReference type="Proteomes" id="UP000017837">
    <property type="component" value="Unassembled WGS sequence"/>
</dbReference>
<accession>V4PFZ5</accession>
<dbReference type="PIRSF" id="PIRSF018266">
    <property type="entry name" value="FecR"/>
    <property type="match status" value="1"/>
</dbReference>
<organism evidence="3 4">
    <name type="scientific">Asticcacaulis benevestitus DSM 16100 = ATCC BAA-896</name>
    <dbReference type="NCBI Taxonomy" id="1121022"/>
    <lineage>
        <taxon>Bacteria</taxon>
        <taxon>Pseudomonadati</taxon>
        <taxon>Pseudomonadota</taxon>
        <taxon>Alphaproteobacteria</taxon>
        <taxon>Caulobacterales</taxon>
        <taxon>Caulobacteraceae</taxon>
        <taxon>Asticcacaulis</taxon>
    </lineage>
</organism>
<name>V4PFZ5_9CAUL</name>
<dbReference type="InterPro" id="IPR006860">
    <property type="entry name" value="FecR"/>
</dbReference>
<dbReference type="InterPro" id="IPR012373">
    <property type="entry name" value="Ferrdict_sens_TM"/>
</dbReference>
<reference evidence="3 4" key="1">
    <citation type="journal article" date="2014" name="Nature">
        <title>Sequential evolution of bacterial morphology by co-option of a developmental regulator.</title>
        <authorList>
            <person name="Jiang C."/>
            <person name="Brown P.J."/>
            <person name="Ducret A."/>
            <person name="Brun Y.V."/>
        </authorList>
    </citation>
    <scope>NUCLEOTIDE SEQUENCE [LARGE SCALE GENOMIC DNA]</scope>
    <source>
        <strain evidence="3 4">DSM 16100</strain>
    </source>
</reference>
<gene>
    <name evidence="3" type="ORF">ABENE_19675</name>
</gene>
<comment type="caution">
    <text evidence="3">The sequence shown here is derived from an EMBL/GenBank/DDBJ whole genome shotgun (WGS) entry which is preliminary data.</text>
</comment>
<dbReference type="RefSeq" id="WP_018083668.1">
    <property type="nucleotide sequence ID" value="NZ_AQWM01000039.1"/>
</dbReference>
<evidence type="ECO:0000259" key="2">
    <source>
        <dbReference type="Pfam" id="PF04773"/>
    </source>
</evidence>
<keyword evidence="1" id="KW-0812">Transmembrane</keyword>
<feature type="domain" description="FecR protein" evidence="2">
    <location>
        <begin position="80"/>
        <end position="173"/>
    </location>
</feature>
<dbReference type="PANTHER" id="PTHR30273">
    <property type="entry name" value="PERIPLASMIC SIGNAL SENSOR AND SIGMA FACTOR ACTIVATOR FECR-RELATED"/>
    <property type="match status" value="1"/>
</dbReference>
<dbReference type="Gene3D" id="2.60.120.1440">
    <property type="match status" value="1"/>
</dbReference>
<dbReference type="PANTHER" id="PTHR30273:SF2">
    <property type="entry name" value="PROTEIN FECR"/>
    <property type="match status" value="1"/>
</dbReference>
<dbReference type="GO" id="GO:0016989">
    <property type="term" value="F:sigma factor antagonist activity"/>
    <property type="evidence" value="ECO:0007669"/>
    <property type="project" value="TreeGrafter"/>
</dbReference>
<evidence type="ECO:0000313" key="4">
    <source>
        <dbReference type="Proteomes" id="UP000017837"/>
    </source>
</evidence>
<dbReference type="AlphaFoldDB" id="V4PFZ5"/>
<sequence length="292" mass="32177">MTDKRNTTAANDSADFPDDAELQEVWDALGLLSLDDATEYVTPVRKPARYATFGVWGALAATLVVAVFGYGMWRDRPLTYQSAIGEQKAVALADGSHVTLNTNSRIEVRVRQDKREVALLSGEAFFEVAHKPDAQPFYVVSGETRVRVTGTKFDVNLRPDRTVDVSLLEGHVRTGQRRDKNVEGNGVVSLSPGEGVRMSAEGGAVARYPAARLRIENWLEHRIYFSDTPLAEALSEMNRYNPVPIKLSDRRLETIKVSGIFDAGDSDHFVMALQKLYGIDAKTTGSATELSK</sequence>
<keyword evidence="1" id="KW-0472">Membrane</keyword>